<dbReference type="PANTHER" id="PTHR10811">
    <property type="entry name" value="FRINGE-RELATED"/>
    <property type="match status" value="1"/>
</dbReference>
<evidence type="ECO:0000256" key="1">
    <source>
        <dbReference type="ARBA" id="ARBA00004606"/>
    </source>
</evidence>
<evidence type="ECO:0000313" key="12">
    <source>
        <dbReference type="Proteomes" id="UP001497644"/>
    </source>
</evidence>
<dbReference type="Proteomes" id="UP001497644">
    <property type="component" value="Chromosome 8"/>
</dbReference>
<reference evidence="11" key="1">
    <citation type="submission" date="2024-04" db="EMBL/GenBank/DDBJ databases">
        <authorList>
            <consortium name="Molecular Ecology Group"/>
        </authorList>
    </citation>
    <scope>NUCLEOTIDE SEQUENCE</scope>
</reference>
<gene>
    <name evidence="11" type="ORF">LPLAT_LOCUS13637</name>
</gene>
<dbReference type="Gene3D" id="3.90.550.50">
    <property type="match status" value="1"/>
</dbReference>
<keyword evidence="5" id="KW-0812">Transmembrane</keyword>
<evidence type="ECO:0000256" key="7">
    <source>
        <dbReference type="ARBA" id="ARBA00022989"/>
    </source>
</evidence>
<organism evidence="11 12">
    <name type="scientific">Lasius platythorax</name>
    <dbReference type="NCBI Taxonomy" id="488582"/>
    <lineage>
        <taxon>Eukaryota</taxon>
        <taxon>Metazoa</taxon>
        <taxon>Ecdysozoa</taxon>
        <taxon>Arthropoda</taxon>
        <taxon>Hexapoda</taxon>
        <taxon>Insecta</taxon>
        <taxon>Pterygota</taxon>
        <taxon>Neoptera</taxon>
        <taxon>Endopterygota</taxon>
        <taxon>Hymenoptera</taxon>
        <taxon>Apocrita</taxon>
        <taxon>Aculeata</taxon>
        <taxon>Formicoidea</taxon>
        <taxon>Formicidae</taxon>
        <taxon>Formicinae</taxon>
        <taxon>Lasius</taxon>
        <taxon>Lasius</taxon>
    </lineage>
</organism>
<comment type="similarity">
    <text evidence="2">Belongs to the glycosyltransferase 31 family.</text>
</comment>
<dbReference type="AlphaFoldDB" id="A0AAV2PA17"/>
<dbReference type="Pfam" id="PF02434">
    <property type="entry name" value="Fringe"/>
    <property type="match status" value="1"/>
</dbReference>
<feature type="domain" description="Fringe-like glycosyltransferase" evidence="10">
    <location>
        <begin position="6"/>
        <end position="136"/>
    </location>
</feature>
<evidence type="ECO:0000256" key="4">
    <source>
        <dbReference type="ARBA" id="ARBA00022679"/>
    </source>
</evidence>
<keyword evidence="4" id="KW-0808">Transferase</keyword>
<comment type="subcellular location">
    <subcellularLocation>
        <location evidence="9">Endomembrane system</location>
        <topology evidence="9">Single-pass membrane protein</topology>
    </subcellularLocation>
    <subcellularLocation>
        <location evidence="1">Membrane</location>
        <topology evidence="1">Single-pass type II membrane protein</topology>
    </subcellularLocation>
</comment>
<keyword evidence="7" id="KW-1133">Transmembrane helix</keyword>
<evidence type="ECO:0000256" key="9">
    <source>
        <dbReference type="ARBA" id="ARBA00037847"/>
    </source>
</evidence>
<evidence type="ECO:0000313" key="11">
    <source>
        <dbReference type="EMBL" id="CAL1688601.1"/>
    </source>
</evidence>
<evidence type="ECO:0000256" key="3">
    <source>
        <dbReference type="ARBA" id="ARBA00022676"/>
    </source>
</evidence>
<protein>
    <recommendedName>
        <fullName evidence="10">Fringe-like glycosyltransferase domain-containing protein</fullName>
    </recommendedName>
</protein>
<accession>A0AAV2PA17</accession>
<keyword evidence="12" id="KW-1185">Reference proteome</keyword>
<evidence type="ECO:0000259" key="10">
    <source>
        <dbReference type="Pfam" id="PF02434"/>
    </source>
</evidence>
<name>A0AAV2PA17_9HYME</name>
<keyword evidence="6" id="KW-0735">Signal-anchor</keyword>
<dbReference type="GO" id="GO:0016020">
    <property type="term" value="C:membrane"/>
    <property type="evidence" value="ECO:0007669"/>
    <property type="project" value="UniProtKB-SubCell"/>
</dbReference>
<sequence>MMKRYKFDWLVIADDDTIFSVARLLRLLSCYNPKDSIAIGERYGFRMWDTYHGYQYLTGGAGIVLSAPLVHEIIKPSVCDCPSATTPDDMYLFGLCLFRLGVKPVHSTMFHQARPSDYASAYLALQEPISFHKFWMIDPEVVYDEWFAEADSTLPKLPQHIEL</sequence>
<evidence type="ECO:0000256" key="6">
    <source>
        <dbReference type="ARBA" id="ARBA00022968"/>
    </source>
</evidence>
<evidence type="ECO:0000256" key="8">
    <source>
        <dbReference type="ARBA" id="ARBA00023136"/>
    </source>
</evidence>
<dbReference type="EMBL" id="OZ034831">
    <property type="protein sequence ID" value="CAL1688601.1"/>
    <property type="molecule type" value="Genomic_DNA"/>
</dbReference>
<dbReference type="GO" id="GO:0016757">
    <property type="term" value="F:glycosyltransferase activity"/>
    <property type="evidence" value="ECO:0007669"/>
    <property type="project" value="UniProtKB-KW"/>
</dbReference>
<keyword evidence="8" id="KW-0472">Membrane</keyword>
<proteinExistence type="inferred from homology"/>
<evidence type="ECO:0000256" key="5">
    <source>
        <dbReference type="ARBA" id="ARBA00022692"/>
    </source>
</evidence>
<dbReference type="GO" id="GO:0012505">
    <property type="term" value="C:endomembrane system"/>
    <property type="evidence" value="ECO:0007669"/>
    <property type="project" value="UniProtKB-SubCell"/>
</dbReference>
<keyword evidence="3" id="KW-0328">Glycosyltransferase</keyword>
<dbReference type="InterPro" id="IPR003378">
    <property type="entry name" value="Fringe-like_glycosylTrfase"/>
</dbReference>
<evidence type="ECO:0000256" key="2">
    <source>
        <dbReference type="ARBA" id="ARBA00008661"/>
    </source>
</evidence>